<protein>
    <submittedName>
        <fullName evidence="5">Thiol-disulfide oxidoreductase</fullName>
    </submittedName>
</protein>
<dbReference type="Pfam" id="PF00578">
    <property type="entry name" value="AhpC-TSA"/>
    <property type="match status" value="1"/>
</dbReference>
<dbReference type="PANTHER" id="PTHR43640:SF1">
    <property type="entry name" value="THIOREDOXIN-DEPENDENT PEROXIREDOXIN"/>
    <property type="match status" value="1"/>
</dbReference>
<feature type="domain" description="EF-hand" evidence="3">
    <location>
        <begin position="603"/>
        <end position="638"/>
    </location>
</feature>
<evidence type="ECO:0000313" key="6">
    <source>
        <dbReference type="Proteomes" id="UP000316714"/>
    </source>
</evidence>
<evidence type="ECO:0000313" key="5">
    <source>
        <dbReference type="EMBL" id="TWT33816.1"/>
    </source>
</evidence>
<sequence length="664" mass="73831" precursor="true">MPLQALRLLLSVVVFLSIFTPAVKAAEGAAASVLAGARLDTELSDIHGKPHTLTEFASSRLLVVAFLGTECPLAKLYGPRLQELADEFESQGVTVIGVDANSQDTLADLTAYARRHKIEFPLLKDLTGDTAESLGATRTPEVFVLDEQRRVRYQGRVDDQYGVGYARSKPERRDLRDAIASLLTDEPVAVAKTEAVGCLIGRRRDADETSHVTFSNQVSRVLQTHCVECHREGEIGPFALENYDQASGWAEMIEEVVRTQRMPPWDAHSDNLEFANARVMPESDRQVLYDWVAAGAPQGDPAMLPPPREFVEGWRLPRDPDVVIPMSDKPFQVPAEGVVEYQYFAVDPGFTEDKWIAASDIVPGNRGVVHHVIAFISPPEGEGRRGLGWLSAYVPGQSSMLLADGRARLIPAGSKLIFQMHYTPTGSPQEDLTRIGLVFADPDAVTEEVVTLAALEEKFEIPPGARDYVVQTTKKHWPAGGKLLGMSPHMHVRGKSFRFDAVWPDGRREVLLDIPNYDFNWQNAYALAEPLELPPGFQLECTAHFDNSKHNLANPDPTAAVRWGDQTWEEMMIGFFEVAVPRGSYRAHRAEAPAGPTDEDRARAERIAKSLFERFDANLDGVIDRDELPSTFRVFAFGRYDRDNDRILTKDEVYEFALHSDGDV</sequence>
<organism evidence="5 6">
    <name type="scientific">Posidoniimonas corsicana</name>
    <dbReference type="NCBI Taxonomy" id="1938618"/>
    <lineage>
        <taxon>Bacteria</taxon>
        <taxon>Pseudomonadati</taxon>
        <taxon>Planctomycetota</taxon>
        <taxon>Planctomycetia</taxon>
        <taxon>Pirellulales</taxon>
        <taxon>Lacipirellulaceae</taxon>
        <taxon>Posidoniimonas</taxon>
    </lineage>
</organism>
<evidence type="ECO:0000256" key="1">
    <source>
        <dbReference type="ARBA" id="ARBA00023157"/>
    </source>
</evidence>
<dbReference type="EMBL" id="SIHJ01000002">
    <property type="protein sequence ID" value="TWT33816.1"/>
    <property type="molecule type" value="Genomic_DNA"/>
</dbReference>
<keyword evidence="6" id="KW-1185">Reference proteome</keyword>
<feature type="signal peptide" evidence="2">
    <location>
        <begin position="1"/>
        <end position="25"/>
    </location>
</feature>
<dbReference type="InterPro" id="IPR008977">
    <property type="entry name" value="PHM/PNGase_F_dom_sf"/>
</dbReference>
<dbReference type="InterPro" id="IPR000866">
    <property type="entry name" value="AhpC/TSA"/>
</dbReference>
<keyword evidence="2" id="KW-0732">Signal</keyword>
<feature type="domain" description="Thioredoxin" evidence="4">
    <location>
        <begin position="32"/>
        <end position="184"/>
    </location>
</feature>
<dbReference type="GO" id="GO:0005509">
    <property type="term" value="F:calcium ion binding"/>
    <property type="evidence" value="ECO:0007669"/>
    <property type="project" value="InterPro"/>
</dbReference>
<dbReference type="InterPro" id="IPR011992">
    <property type="entry name" value="EF-hand-dom_pair"/>
</dbReference>
<dbReference type="InterPro" id="IPR047262">
    <property type="entry name" value="PRX-like1"/>
</dbReference>
<dbReference type="PROSITE" id="PS00018">
    <property type="entry name" value="EF_HAND_1"/>
    <property type="match status" value="1"/>
</dbReference>
<dbReference type="OrthoDB" id="9788721at2"/>
<dbReference type="SUPFAM" id="SSF47473">
    <property type="entry name" value="EF-hand"/>
    <property type="match status" value="1"/>
</dbReference>
<feature type="chain" id="PRO_5022792541" evidence="2">
    <location>
        <begin position="26"/>
        <end position="664"/>
    </location>
</feature>
<dbReference type="Gene3D" id="3.40.30.10">
    <property type="entry name" value="Glutaredoxin"/>
    <property type="match status" value="1"/>
</dbReference>
<dbReference type="GO" id="GO:0016715">
    <property type="term" value="F:oxidoreductase activity, acting on paired donors, with incorporation or reduction of molecular oxygen, reduced ascorbate as one donor, and incorporation of one atom of oxygen"/>
    <property type="evidence" value="ECO:0007669"/>
    <property type="project" value="InterPro"/>
</dbReference>
<dbReference type="InterPro" id="IPR013766">
    <property type="entry name" value="Thioredoxin_domain"/>
</dbReference>
<dbReference type="InterPro" id="IPR002048">
    <property type="entry name" value="EF_hand_dom"/>
</dbReference>
<dbReference type="GO" id="GO:0016209">
    <property type="term" value="F:antioxidant activity"/>
    <property type="evidence" value="ECO:0007669"/>
    <property type="project" value="InterPro"/>
</dbReference>
<name>A0A5C5V5K7_9BACT</name>
<dbReference type="InterPro" id="IPR036249">
    <property type="entry name" value="Thioredoxin-like_sf"/>
</dbReference>
<dbReference type="InterPro" id="IPR014784">
    <property type="entry name" value="Cu2_ascorb_mOase-like_C"/>
</dbReference>
<dbReference type="SUPFAM" id="SSF52833">
    <property type="entry name" value="Thioredoxin-like"/>
    <property type="match status" value="1"/>
</dbReference>
<evidence type="ECO:0000259" key="4">
    <source>
        <dbReference type="PROSITE" id="PS51352"/>
    </source>
</evidence>
<dbReference type="CDD" id="cd02969">
    <property type="entry name" value="PRX_like1"/>
    <property type="match status" value="1"/>
</dbReference>
<dbReference type="Proteomes" id="UP000316714">
    <property type="component" value="Unassembled WGS sequence"/>
</dbReference>
<dbReference type="InterPro" id="IPR018247">
    <property type="entry name" value="EF_Hand_1_Ca_BS"/>
</dbReference>
<dbReference type="AlphaFoldDB" id="A0A5C5V5K7"/>
<proteinExistence type="predicted"/>
<dbReference type="Gene3D" id="2.60.120.230">
    <property type="match status" value="1"/>
</dbReference>
<keyword evidence="1" id="KW-1015">Disulfide bond</keyword>
<dbReference type="PROSITE" id="PS50222">
    <property type="entry name" value="EF_HAND_2"/>
    <property type="match status" value="1"/>
</dbReference>
<dbReference type="RefSeq" id="WP_146566749.1">
    <property type="nucleotide sequence ID" value="NZ_SIHJ01000002.1"/>
</dbReference>
<dbReference type="PANTHER" id="PTHR43640">
    <property type="entry name" value="OS07G0260300 PROTEIN"/>
    <property type="match status" value="1"/>
</dbReference>
<reference evidence="5 6" key="1">
    <citation type="submission" date="2019-02" db="EMBL/GenBank/DDBJ databases">
        <title>Deep-cultivation of Planctomycetes and their phenomic and genomic characterization uncovers novel biology.</title>
        <authorList>
            <person name="Wiegand S."/>
            <person name="Jogler M."/>
            <person name="Boedeker C."/>
            <person name="Pinto D."/>
            <person name="Vollmers J."/>
            <person name="Rivas-Marin E."/>
            <person name="Kohn T."/>
            <person name="Peeters S.H."/>
            <person name="Heuer A."/>
            <person name="Rast P."/>
            <person name="Oberbeckmann S."/>
            <person name="Bunk B."/>
            <person name="Jeske O."/>
            <person name="Meyerdierks A."/>
            <person name="Storesund J.E."/>
            <person name="Kallscheuer N."/>
            <person name="Luecker S."/>
            <person name="Lage O.M."/>
            <person name="Pohl T."/>
            <person name="Merkel B.J."/>
            <person name="Hornburger P."/>
            <person name="Mueller R.-W."/>
            <person name="Bruemmer F."/>
            <person name="Labrenz M."/>
            <person name="Spormann A.M."/>
            <person name="Op Den Camp H."/>
            <person name="Overmann J."/>
            <person name="Amann R."/>
            <person name="Jetten M.S.M."/>
            <person name="Mascher T."/>
            <person name="Medema M.H."/>
            <person name="Devos D.P."/>
            <person name="Kaster A.-K."/>
            <person name="Ovreas L."/>
            <person name="Rohde M."/>
            <person name="Galperin M.Y."/>
            <person name="Jogler C."/>
        </authorList>
    </citation>
    <scope>NUCLEOTIDE SEQUENCE [LARGE SCALE GENOMIC DNA]</scope>
    <source>
        <strain evidence="5 6">KOR34</strain>
    </source>
</reference>
<evidence type="ECO:0000259" key="3">
    <source>
        <dbReference type="PROSITE" id="PS50222"/>
    </source>
</evidence>
<dbReference type="SUPFAM" id="SSF49742">
    <property type="entry name" value="PHM/PNGase F"/>
    <property type="match status" value="2"/>
</dbReference>
<accession>A0A5C5V5K7</accession>
<comment type="caution">
    <text evidence="5">The sequence shown here is derived from an EMBL/GenBank/DDBJ whole genome shotgun (WGS) entry which is preliminary data.</text>
</comment>
<dbReference type="Gene3D" id="1.10.238.10">
    <property type="entry name" value="EF-hand"/>
    <property type="match status" value="1"/>
</dbReference>
<gene>
    <name evidence="5" type="ORF">KOR34_36500</name>
</gene>
<dbReference type="PROSITE" id="PS51352">
    <property type="entry name" value="THIOREDOXIN_2"/>
    <property type="match status" value="1"/>
</dbReference>
<evidence type="ECO:0000256" key="2">
    <source>
        <dbReference type="SAM" id="SignalP"/>
    </source>
</evidence>